<evidence type="ECO:0000256" key="6">
    <source>
        <dbReference type="ARBA" id="ARBA00022857"/>
    </source>
</evidence>
<evidence type="ECO:0000256" key="4">
    <source>
        <dbReference type="ARBA" id="ARBA00022723"/>
    </source>
</evidence>
<evidence type="ECO:0000313" key="11">
    <source>
        <dbReference type="EMBL" id="CAI9912558.1"/>
    </source>
</evidence>
<keyword evidence="7" id="KW-0630">Potassium</keyword>
<dbReference type="InterPro" id="IPR036652">
    <property type="entry name" value="YjeF_N_dom_sf"/>
</dbReference>
<comment type="catalytic activity">
    <reaction evidence="1">
        <text>(6R)-NADHX = (6S)-NADHX</text>
        <dbReference type="Rhea" id="RHEA:32215"/>
        <dbReference type="ChEBI" id="CHEBI:64074"/>
        <dbReference type="ChEBI" id="CHEBI:64075"/>
        <dbReference type="EC" id="5.1.99.6"/>
    </reaction>
</comment>
<protein>
    <recommendedName>
        <fullName evidence="3">NAD(P)H-hydrate epimerase</fullName>
        <ecNumber evidence="3">5.1.99.6</ecNumber>
    </recommendedName>
</protein>
<dbReference type="EMBL" id="CAXDID020000038">
    <property type="protein sequence ID" value="CAL5998277.1"/>
    <property type="molecule type" value="Genomic_DNA"/>
</dbReference>
<evidence type="ECO:0000256" key="9">
    <source>
        <dbReference type="ARBA" id="ARBA00023235"/>
    </source>
</evidence>
<evidence type="ECO:0000256" key="7">
    <source>
        <dbReference type="ARBA" id="ARBA00022958"/>
    </source>
</evidence>
<dbReference type="InterPro" id="IPR032976">
    <property type="entry name" value="YJEFN_prot_NAXE-like"/>
</dbReference>
<dbReference type="SUPFAM" id="SSF64153">
    <property type="entry name" value="YjeF N-terminal domain-like"/>
    <property type="match status" value="1"/>
</dbReference>
<sequence length="223" mass="24725">MQSITAKQAQLLDQKLFEHFSLEVLMELAGQAAALAIFDYLKASNQLDKNICVVCGPGNNGGDGLVIARWLVVLGIPSVQISVQCARTRFNTLIKQLELYSIQFSSSIEIINSAEIIIDCIFGFSFVSGQVKPPYNQIISIFHSKHVISVDVPSSWPADDQPLEPVFTPKCVVSLSCVKECGIWAQKMGAVHYLAANIVPRNLREEFGLEFLEEFKGLFMKIE</sequence>
<dbReference type="GO" id="GO:0046872">
    <property type="term" value="F:metal ion binding"/>
    <property type="evidence" value="ECO:0007669"/>
    <property type="project" value="UniProtKB-KW"/>
</dbReference>
<dbReference type="PANTHER" id="PTHR13232">
    <property type="entry name" value="NAD(P)H-HYDRATE EPIMERASE"/>
    <property type="match status" value="1"/>
</dbReference>
<dbReference type="Pfam" id="PF03853">
    <property type="entry name" value="YjeF_N"/>
    <property type="match status" value="1"/>
</dbReference>
<comment type="catalytic activity">
    <reaction evidence="2">
        <text>(6R)-NADPHX = (6S)-NADPHX</text>
        <dbReference type="Rhea" id="RHEA:32227"/>
        <dbReference type="ChEBI" id="CHEBI:64076"/>
        <dbReference type="ChEBI" id="CHEBI:64077"/>
        <dbReference type="EC" id="5.1.99.6"/>
    </reaction>
</comment>
<keyword evidence="13" id="KW-1185">Reference proteome</keyword>
<keyword evidence="4" id="KW-0479">Metal-binding</keyword>
<keyword evidence="5" id="KW-0547">Nucleotide-binding</keyword>
<organism evidence="11">
    <name type="scientific">Hexamita inflata</name>
    <dbReference type="NCBI Taxonomy" id="28002"/>
    <lineage>
        <taxon>Eukaryota</taxon>
        <taxon>Metamonada</taxon>
        <taxon>Diplomonadida</taxon>
        <taxon>Hexamitidae</taxon>
        <taxon>Hexamitinae</taxon>
        <taxon>Hexamita</taxon>
    </lineage>
</organism>
<dbReference type="GO" id="GO:0000166">
    <property type="term" value="F:nucleotide binding"/>
    <property type="evidence" value="ECO:0007669"/>
    <property type="project" value="UniProtKB-KW"/>
</dbReference>
<reference evidence="12 13" key="2">
    <citation type="submission" date="2024-07" db="EMBL/GenBank/DDBJ databases">
        <authorList>
            <person name="Akdeniz Z."/>
        </authorList>
    </citation>
    <scope>NUCLEOTIDE SEQUENCE [LARGE SCALE GENOMIC DNA]</scope>
</reference>
<dbReference type="PROSITE" id="PS51385">
    <property type="entry name" value="YJEF_N"/>
    <property type="match status" value="1"/>
</dbReference>
<comment type="caution">
    <text evidence="11">The sequence shown here is derived from an EMBL/GenBank/DDBJ whole genome shotgun (WGS) entry which is preliminary data.</text>
</comment>
<dbReference type="PANTHER" id="PTHR13232:SF10">
    <property type="entry name" value="NAD(P)H-HYDRATE EPIMERASE"/>
    <property type="match status" value="1"/>
</dbReference>
<keyword evidence="9" id="KW-0413">Isomerase</keyword>
<keyword evidence="6" id="KW-0521">NADP</keyword>
<evidence type="ECO:0000313" key="13">
    <source>
        <dbReference type="Proteomes" id="UP001642409"/>
    </source>
</evidence>
<dbReference type="GO" id="GO:0052856">
    <property type="term" value="F:NAD(P)HX epimerase activity"/>
    <property type="evidence" value="ECO:0007669"/>
    <property type="project" value="UniProtKB-EC"/>
</dbReference>
<evidence type="ECO:0000256" key="3">
    <source>
        <dbReference type="ARBA" id="ARBA00012228"/>
    </source>
</evidence>
<dbReference type="Gene3D" id="3.40.50.10260">
    <property type="entry name" value="YjeF N-terminal domain"/>
    <property type="match status" value="1"/>
</dbReference>
<dbReference type="GO" id="GO:0005739">
    <property type="term" value="C:mitochondrion"/>
    <property type="evidence" value="ECO:0007669"/>
    <property type="project" value="TreeGrafter"/>
</dbReference>
<name>A0AA86N4E3_9EUKA</name>
<feature type="domain" description="YjeF N-terminal" evidence="10">
    <location>
        <begin position="9"/>
        <end position="205"/>
    </location>
</feature>
<dbReference type="EMBL" id="CATOUU010000003">
    <property type="protein sequence ID" value="CAI9912558.1"/>
    <property type="molecule type" value="Genomic_DNA"/>
</dbReference>
<dbReference type="EC" id="5.1.99.6" evidence="3"/>
<evidence type="ECO:0000256" key="5">
    <source>
        <dbReference type="ARBA" id="ARBA00022741"/>
    </source>
</evidence>
<accession>A0AA86N4E3</accession>
<dbReference type="Proteomes" id="UP001642409">
    <property type="component" value="Unassembled WGS sequence"/>
</dbReference>
<gene>
    <name evidence="12" type="ORF">HINF_LOCUS15653</name>
    <name evidence="11" type="ORF">HINF_LOCUS203</name>
</gene>
<proteinExistence type="predicted"/>
<reference evidence="11" key="1">
    <citation type="submission" date="2023-06" db="EMBL/GenBank/DDBJ databases">
        <authorList>
            <person name="Kurt Z."/>
        </authorList>
    </citation>
    <scope>NUCLEOTIDE SEQUENCE</scope>
</reference>
<keyword evidence="8" id="KW-0520">NAD</keyword>
<evidence type="ECO:0000256" key="2">
    <source>
        <dbReference type="ARBA" id="ARBA00000909"/>
    </source>
</evidence>
<dbReference type="AlphaFoldDB" id="A0AA86N4E3"/>
<dbReference type="InterPro" id="IPR004443">
    <property type="entry name" value="YjeF_N_dom"/>
</dbReference>
<evidence type="ECO:0000259" key="10">
    <source>
        <dbReference type="PROSITE" id="PS51385"/>
    </source>
</evidence>
<evidence type="ECO:0000313" key="12">
    <source>
        <dbReference type="EMBL" id="CAL5998277.1"/>
    </source>
</evidence>
<dbReference type="NCBIfam" id="TIGR00197">
    <property type="entry name" value="yjeF_nterm"/>
    <property type="match status" value="1"/>
</dbReference>
<evidence type="ECO:0000256" key="1">
    <source>
        <dbReference type="ARBA" id="ARBA00000013"/>
    </source>
</evidence>
<evidence type="ECO:0000256" key="8">
    <source>
        <dbReference type="ARBA" id="ARBA00023027"/>
    </source>
</evidence>